<sequence length="166" mass="18332">MSSQSVLYPPNASHLTSEVIRNVTERSTPISTTISSPQYVRLTDSHAPVRSTPQAVALAGAPSAPGGVLPAVGCTTTMAGLPTTSTRPQAASAQAKEEDAATIEARRQRHRVHQERYRRKLRLNLQEHQQCIQDLHDEIQRLVLQRQITALYASMSLTVWSQGRRK</sequence>
<organism evidence="3 4">
    <name type="scientific">Phytophthora sojae (strain P6497)</name>
    <name type="common">Soybean stem and root rot agent</name>
    <name type="synonym">Phytophthora megasperma f. sp. glycines</name>
    <dbReference type="NCBI Taxonomy" id="1094619"/>
    <lineage>
        <taxon>Eukaryota</taxon>
        <taxon>Sar</taxon>
        <taxon>Stramenopiles</taxon>
        <taxon>Oomycota</taxon>
        <taxon>Peronosporomycetes</taxon>
        <taxon>Peronosporales</taxon>
        <taxon>Peronosporaceae</taxon>
        <taxon>Phytophthora</taxon>
    </lineage>
</organism>
<dbReference type="InParanoid" id="G5A6P4"/>
<keyword evidence="4" id="KW-1185">Reference proteome</keyword>
<dbReference type="Proteomes" id="UP000002640">
    <property type="component" value="Unassembled WGS sequence"/>
</dbReference>
<evidence type="ECO:0000256" key="1">
    <source>
        <dbReference type="SAM" id="Coils"/>
    </source>
</evidence>
<name>G5A6P4_PHYSP</name>
<feature type="region of interest" description="Disordered" evidence="2">
    <location>
        <begin position="80"/>
        <end position="103"/>
    </location>
</feature>
<reference evidence="3 4" key="1">
    <citation type="journal article" date="2006" name="Science">
        <title>Phytophthora genome sequences uncover evolutionary origins and mechanisms of pathogenesis.</title>
        <authorList>
            <person name="Tyler B.M."/>
            <person name="Tripathy S."/>
            <person name="Zhang X."/>
            <person name="Dehal P."/>
            <person name="Jiang R.H."/>
            <person name="Aerts A."/>
            <person name="Arredondo F.D."/>
            <person name="Baxter L."/>
            <person name="Bensasson D."/>
            <person name="Beynon J.L."/>
            <person name="Chapman J."/>
            <person name="Damasceno C.M."/>
            <person name="Dorrance A.E."/>
            <person name="Dou D."/>
            <person name="Dickerman A.W."/>
            <person name="Dubchak I.L."/>
            <person name="Garbelotto M."/>
            <person name="Gijzen M."/>
            <person name="Gordon S.G."/>
            <person name="Govers F."/>
            <person name="Grunwald N.J."/>
            <person name="Huang W."/>
            <person name="Ivors K.L."/>
            <person name="Jones R.W."/>
            <person name="Kamoun S."/>
            <person name="Krampis K."/>
            <person name="Lamour K.H."/>
            <person name="Lee M.K."/>
            <person name="McDonald W.H."/>
            <person name="Medina M."/>
            <person name="Meijer H.J."/>
            <person name="Nordberg E.K."/>
            <person name="Maclean D.J."/>
            <person name="Ospina-Giraldo M.D."/>
            <person name="Morris P.F."/>
            <person name="Phuntumart V."/>
            <person name="Putnam N.H."/>
            <person name="Rash S."/>
            <person name="Rose J.K."/>
            <person name="Sakihama Y."/>
            <person name="Salamov A.A."/>
            <person name="Savidor A."/>
            <person name="Scheuring C.F."/>
            <person name="Smith B.M."/>
            <person name="Sobral B.W."/>
            <person name="Terry A."/>
            <person name="Torto-Alalibo T.A."/>
            <person name="Win J."/>
            <person name="Xu Z."/>
            <person name="Zhang H."/>
            <person name="Grigoriev I.V."/>
            <person name="Rokhsar D.S."/>
            <person name="Boore J.L."/>
        </authorList>
    </citation>
    <scope>NUCLEOTIDE SEQUENCE [LARGE SCALE GENOMIC DNA]</scope>
    <source>
        <strain evidence="3 4">P6497</strain>
    </source>
</reference>
<evidence type="ECO:0000313" key="4">
    <source>
        <dbReference type="Proteomes" id="UP000002640"/>
    </source>
</evidence>
<evidence type="ECO:0000256" key="2">
    <source>
        <dbReference type="SAM" id="MobiDB-lite"/>
    </source>
</evidence>
<feature type="coiled-coil region" evidence="1">
    <location>
        <begin position="118"/>
        <end position="145"/>
    </location>
</feature>
<evidence type="ECO:0000313" key="3">
    <source>
        <dbReference type="EMBL" id="EGZ08999.1"/>
    </source>
</evidence>
<dbReference type="GeneID" id="20647743"/>
<evidence type="ECO:0008006" key="5">
    <source>
        <dbReference type="Google" id="ProtNLM"/>
    </source>
</evidence>
<keyword evidence="1" id="KW-0175">Coiled coil</keyword>
<gene>
    <name evidence="3" type="ORF">PHYSODRAFT_339394</name>
</gene>
<dbReference type="KEGG" id="psoj:PHYSODRAFT_339394"/>
<proteinExistence type="predicted"/>
<protein>
    <recommendedName>
        <fullName evidence="5">BZIP domain-containing protein</fullName>
    </recommendedName>
</protein>
<dbReference type="AlphaFoldDB" id="G5A6P4"/>
<dbReference type="CDD" id="cd14686">
    <property type="entry name" value="bZIP"/>
    <property type="match status" value="1"/>
</dbReference>
<accession>G5A6P4</accession>
<dbReference type="EMBL" id="JH159160">
    <property type="protein sequence ID" value="EGZ08999.1"/>
    <property type="molecule type" value="Genomic_DNA"/>
</dbReference>
<dbReference type="RefSeq" id="XP_009535632.1">
    <property type="nucleotide sequence ID" value="XM_009537337.1"/>
</dbReference>
<dbReference type="SMR" id="G5A6P4"/>